<name>A0A7M2YD22_9FLAO</name>
<keyword evidence="1" id="KW-0472">Membrane</keyword>
<feature type="transmembrane region" description="Helical" evidence="1">
    <location>
        <begin position="32"/>
        <end position="56"/>
    </location>
</feature>
<dbReference type="KEGG" id="kfa:Q73A0000_16320"/>
<reference evidence="2 3" key="1">
    <citation type="submission" date="2019-05" db="EMBL/GenBank/DDBJ databases">
        <title>Chryseobacterium sp. isolated from King George Island, maritime Antarctica.</title>
        <authorList>
            <person name="Peng X."/>
        </authorList>
    </citation>
    <scope>NUCLEOTIDE SEQUENCE [LARGE SCALE GENOMIC DNA]</scope>
    <source>
        <strain evidence="2 3">7-3A</strain>
    </source>
</reference>
<dbReference type="EMBL" id="CP040442">
    <property type="protein sequence ID" value="QOW12026.1"/>
    <property type="molecule type" value="Genomic_DNA"/>
</dbReference>
<dbReference type="Proteomes" id="UP000594195">
    <property type="component" value="Chromosome"/>
</dbReference>
<keyword evidence="1" id="KW-0812">Transmembrane</keyword>
<keyword evidence="3" id="KW-1185">Reference proteome</keyword>
<proteinExistence type="predicted"/>
<keyword evidence="1" id="KW-1133">Transmembrane helix</keyword>
<accession>A0A7M2YD22</accession>
<evidence type="ECO:0000313" key="3">
    <source>
        <dbReference type="Proteomes" id="UP000594195"/>
    </source>
</evidence>
<organism evidence="2 3">
    <name type="scientific">Kaistella flava</name>
    <name type="common">ex Peng et al. 2021</name>
    <dbReference type="NCBI Taxonomy" id="2038776"/>
    <lineage>
        <taxon>Bacteria</taxon>
        <taxon>Pseudomonadati</taxon>
        <taxon>Bacteroidota</taxon>
        <taxon>Flavobacteriia</taxon>
        <taxon>Flavobacteriales</taxon>
        <taxon>Weeksellaceae</taxon>
        <taxon>Chryseobacterium group</taxon>
        <taxon>Kaistella</taxon>
    </lineage>
</organism>
<evidence type="ECO:0000256" key="1">
    <source>
        <dbReference type="SAM" id="Phobius"/>
    </source>
</evidence>
<dbReference type="InterPro" id="IPR011744">
    <property type="entry name" value="ATPase_gene1"/>
</dbReference>
<sequence>MAADPDKKEDFFSDEISKKEQRKLKALQDKNGVWFGLGMMGMVGWSVAVPTLMGAALGIWLDKDYPQYFSWTLSLLFIGLVTGIVIAGYWVKNEDKEIHKNDSDE</sequence>
<gene>
    <name evidence="2" type="ORF">Q73A0000_16320</name>
</gene>
<dbReference type="NCBIfam" id="TIGR02230">
    <property type="entry name" value="ATPase_gene1"/>
    <property type="match status" value="1"/>
</dbReference>
<feature type="transmembrane region" description="Helical" evidence="1">
    <location>
        <begin position="68"/>
        <end position="91"/>
    </location>
</feature>
<dbReference type="InterPro" id="IPR032820">
    <property type="entry name" value="ATPase_put"/>
</dbReference>
<dbReference type="AlphaFoldDB" id="A0A7M2YD22"/>
<dbReference type="Pfam" id="PF09527">
    <property type="entry name" value="ATPase_gene1"/>
    <property type="match status" value="1"/>
</dbReference>
<protein>
    <submittedName>
        <fullName evidence="2">ATP synthase subunit</fullName>
    </submittedName>
</protein>
<evidence type="ECO:0000313" key="2">
    <source>
        <dbReference type="EMBL" id="QOW12026.1"/>
    </source>
</evidence>